<dbReference type="GO" id="GO:0005634">
    <property type="term" value="C:nucleus"/>
    <property type="evidence" value="ECO:0007669"/>
    <property type="project" value="UniProtKB-SubCell"/>
</dbReference>
<dbReference type="PANTHER" id="PTHR37534:SF15">
    <property type="entry name" value="ZN(II)2CYS6 TRANSCRIPTION FACTOR (EUROFUNG)"/>
    <property type="match status" value="1"/>
</dbReference>
<dbReference type="InterPro" id="IPR021858">
    <property type="entry name" value="Fun_TF"/>
</dbReference>
<dbReference type="GO" id="GO:0000976">
    <property type="term" value="F:transcription cis-regulatory region binding"/>
    <property type="evidence" value="ECO:0007669"/>
    <property type="project" value="TreeGrafter"/>
</dbReference>
<keyword evidence="6" id="KW-0539">Nucleus</keyword>
<dbReference type="AlphaFoldDB" id="A0A420Y0P8"/>
<evidence type="ECO:0000313" key="8">
    <source>
        <dbReference type="EMBL" id="RKU41497.1"/>
    </source>
</evidence>
<comment type="subcellular location">
    <subcellularLocation>
        <location evidence="1">Nucleus</location>
    </subcellularLocation>
</comment>
<reference evidence="8 9" key="1">
    <citation type="submission" date="2018-08" db="EMBL/GenBank/DDBJ databases">
        <title>Draft genome of the lignicolous fungus Coniochaeta pulveracea.</title>
        <authorList>
            <person name="Borstlap C.J."/>
            <person name="De Witt R.N."/>
            <person name="Botha A."/>
            <person name="Volschenk H."/>
        </authorList>
    </citation>
    <scope>NUCLEOTIDE SEQUENCE [LARGE SCALE GENOMIC DNA]</scope>
    <source>
        <strain evidence="8 9">CAB683</strain>
    </source>
</reference>
<dbReference type="GO" id="GO:0045944">
    <property type="term" value="P:positive regulation of transcription by RNA polymerase II"/>
    <property type="evidence" value="ECO:0007669"/>
    <property type="project" value="TreeGrafter"/>
</dbReference>
<evidence type="ECO:0000256" key="7">
    <source>
        <dbReference type="SAM" id="MobiDB-lite"/>
    </source>
</evidence>
<evidence type="ECO:0000256" key="6">
    <source>
        <dbReference type="ARBA" id="ARBA00023242"/>
    </source>
</evidence>
<protein>
    <recommendedName>
        <fullName evidence="10">Fungal Zn binuclear cluster domain containing protein</fullName>
    </recommendedName>
</protein>
<accession>A0A420Y0P8</accession>
<evidence type="ECO:0008006" key="10">
    <source>
        <dbReference type="Google" id="ProtNLM"/>
    </source>
</evidence>
<evidence type="ECO:0000256" key="1">
    <source>
        <dbReference type="ARBA" id="ARBA00004123"/>
    </source>
</evidence>
<evidence type="ECO:0000256" key="5">
    <source>
        <dbReference type="ARBA" id="ARBA00023163"/>
    </source>
</evidence>
<evidence type="ECO:0000256" key="3">
    <source>
        <dbReference type="ARBA" id="ARBA00023015"/>
    </source>
</evidence>
<keyword evidence="9" id="KW-1185">Reference proteome</keyword>
<organism evidence="8 9">
    <name type="scientific">Coniochaeta pulveracea</name>
    <dbReference type="NCBI Taxonomy" id="177199"/>
    <lineage>
        <taxon>Eukaryota</taxon>
        <taxon>Fungi</taxon>
        <taxon>Dikarya</taxon>
        <taxon>Ascomycota</taxon>
        <taxon>Pezizomycotina</taxon>
        <taxon>Sordariomycetes</taxon>
        <taxon>Sordariomycetidae</taxon>
        <taxon>Coniochaetales</taxon>
        <taxon>Coniochaetaceae</taxon>
        <taxon>Coniochaeta</taxon>
    </lineage>
</organism>
<evidence type="ECO:0000256" key="2">
    <source>
        <dbReference type="ARBA" id="ARBA00022833"/>
    </source>
</evidence>
<dbReference type="GO" id="GO:0003700">
    <property type="term" value="F:DNA-binding transcription factor activity"/>
    <property type="evidence" value="ECO:0007669"/>
    <property type="project" value="TreeGrafter"/>
</dbReference>
<sequence>MTSPSAFFSDTASMLAATFSVAGDSAVNMGPLSPASTVPTSFVPEDEETAERTRRASMSSLPRDARNQAMIPYASRRSSFATNGTSSVTCTAISPSSSSRSLFPDLAMIAPIAPPSPVHSFHSPSYIEFSSRPNRRALVDHFCNVLSHLIVFREESGNPFQQLVLPLTARSGAVMDAMYALASAHLEYRGVQNAERSDFFHNRAIQGLARLIEREKRKGGEGTDRNELLGAIMLLVYYEVLVQNGRSNIVHGHLKGALAIMCSNPEPSDPTGIFLERAFRFYDVIAALSNGTAPVSAAPAAGCLVPFSPLGAPATSPLSSVDSLLGMATTLWPIIHRLSNLPALKTELEQAEQTQSSTIKIAVLKTEFETTAQAIETALTTWTPHLPADYLENCNLDHEQAMAVVGEVEDIVQHGIEVVVEDINPDPDCTKGTCTTRNRLHSILHNALAYRHSALVYLYRTIHELERSHSAVQKHSRAALRHCAATVSAGGPMSALLWPLFVAACEAMEFEDRELARKTFLGVEKRQGMMNIERARSIVEEVWRRADGEEGGTDGGFPSPLDGMFGGFGQVDSMREWKGQSCAGAHAKGRRADLWRRVSEDMGVNIVFG</sequence>
<dbReference type="OrthoDB" id="25818at2759"/>
<feature type="region of interest" description="Disordered" evidence="7">
    <location>
        <begin position="33"/>
        <end position="67"/>
    </location>
</feature>
<dbReference type="Pfam" id="PF11951">
    <property type="entry name" value="Fungal_trans_2"/>
    <property type="match status" value="1"/>
</dbReference>
<evidence type="ECO:0000256" key="4">
    <source>
        <dbReference type="ARBA" id="ARBA00023125"/>
    </source>
</evidence>
<dbReference type="EMBL" id="QVQW01000073">
    <property type="protein sequence ID" value="RKU41497.1"/>
    <property type="molecule type" value="Genomic_DNA"/>
</dbReference>
<proteinExistence type="predicted"/>
<gene>
    <name evidence="8" type="ORF">DL546_001642</name>
</gene>
<evidence type="ECO:0000313" key="9">
    <source>
        <dbReference type="Proteomes" id="UP000275385"/>
    </source>
</evidence>
<keyword evidence="4" id="KW-0238">DNA-binding</keyword>
<comment type="caution">
    <text evidence="8">The sequence shown here is derived from an EMBL/GenBank/DDBJ whole genome shotgun (WGS) entry which is preliminary data.</text>
</comment>
<dbReference type="PANTHER" id="PTHR37534">
    <property type="entry name" value="TRANSCRIPTIONAL ACTIVATOR PROTEIN UGA3"/>
    <property type="match status" value="1"/>
</dbReference>
<keyword evidence="5" id="KW-0804">Transcription</keyword>
<keyword evidence="2" id="KW-0862">Zinc</keyword>
<keyword evidence="3" id="KW-0805">Transcription regulation</keyword>
<dbReference type="STRING" id="177199.A0A420Y0P8"/>
<dbReference type="Proteomes" id="UP000275385">
    <property type="component" value="Unassembled WGS sequence"/>
</dbReference>
<name>A0A420Y0P8_9PEZI</name>